<evidence type="ECO:0008006" key="5">
    <source>
        <dbReference type="Google" id="ProtNLM"/>
    </source>
</evidence>
<dbReference type="GO" id="GO:0005524">
    <property type="term" value="F:ATP binding"/>
    <property type="evidence" value="ECO:0007669"/>
    <property type="project" value="UniProtKB-KW"/>
</dbReference>
<dbReference type="InterPro" id="IPR027417">
    <property type="entry name" value="P-loop_NTPase"/>
</dbReference>
<reference evidence="3" key="1">
    <citation type="journal article" date="2020" name="New Phytol.">
        <title>Comparative genomics reveals dynamic genome evolution in host specialist ectomycorrhizal fungi.</title>
        <authorList>
            <person name="Lofgren L.A."/>
            <person name="Nguyen N.H."/>
            <person name="Vilgalys R."/>
            <person name="Ruytinx J."/>
            <person name="Liao H.L."/>
            <person name="Branco S."/>
            <person name="Kuo A."/>
            <person name="LaButti K."/>
            <person name="Lipzen A."/>
            <person name="Andreopoulos W."/>
            <person name="Pangilinan J."/>
            <person name="Riley R."/>
            <person name="Hundley H."/>
            <person name="Na H."/>
            <person name="Barry K."/>
            <person name="Grigoriev I.V."/>
            <person name="Stajich J.E."/>
            <person name="Kennedy P.G."/>
        </authorList>
    </citation>
    <scope>NUCLEOTIDE SEQUENCE</scope>
    <source>
        <strain evidence="3">S12</strain>
    </source>
</reference>
<sequence length="92" mass="10276">ATIRDDIIFGSKLGFDEARYHAVVEACALERELVVFEAGDMAEIGEKSITLSGGQRARIALARSVCSEADASLLPVYCFRYLNRPRYWIVHP</sequence>
<gene>
    <name evidence="3" type="ORF">HD556DRAFT_1241042</name>
</gene>
<organism evidence="3 4">
    <name type="scientific">Suillus plorans</name>
    <dbReference type="NCBI Taxonomy" id="116603"/>
    <lineage>
        <taxon>Eukaryota</taxon>
        <taxon>Fungi</taxon>
        <taxon>Dikarya</taxon>
        <taxon>Basidiomycota</taxon>
        <taxon>Agaricomycotina</taxon>
        <taxon>Agaricomycetes</taxon>
        <taxon>Agaricomycetidae</taxon>
        <taxon>Boletales</taxon>
        <taxon>Suillineae</taxon>
        <taxon>Suillaceae</taxon>
        <taxon>Suillus</taxon>
    </lineage>
</organism>
<dbReference type="OrthoDB" id="6500128at2759"/>
<dbReference type="AlphaFoldDB" id="A0A9P7AK99"/>
<evidence type="ECO:0000256" key="2">
    <source>
        <dbReference type="ARBA" id="ARBA00022840"/>
    </source>
</evidence>
<dbReference type="SUPFAM" id="SSF52540">
    <property type="entry name" value="P-loop containing nucleoside triphosphate hydrolases"/>
    <property type="match status" value="1"/>
</dbReference>
<proteinExistence type="predicted"/>
<dbReference type="InterPro" id="IPR050173">
    <property type="entry name" value="ABC_transporter_C-like"/>
</dbReference>
<dbReference type="GO" id="GO:0016020">
    <property type="term" value="C:membrane"/>
    <property type="evidence" value="ECO:0007669"/>
    <property type="project" value="TreeGrafter"/>
</dbReference>
<keyword evidence="2" id="KW-0067">ATP-binding</keyword>
<comment type="caution">
    <text evidence="3">The sequence shown here is derived from an EMBL/GenBank/DDBJ whole genome shotgun (WGS) entry which is preliminary data.</text>
</comment>
<dbReference type="RefSeq" id="XP_041158075.1">
    <property type="nucleotide sequence ID" value="XM_041298157.1"/>
</dbReference>
<evidence type="ECO:0000313" key="3">
    <source>
        <dbReference type="EMBL" id="KAG1791190.1"/>
    </source>
</evidence>
<protein>
    <recommendedName>
        <fullName evidence="5">ABC transporter domain-containing protein</fullName>
    </recommendedName>
</protein>
<keyword evidence="1" id="KW-0547">Nucleotide-binding</keyword>
<dbReference type="PANTHER" id="PTHR24223">
    <property type="entry name" value="ATP-BINDING CASSETTE SUB-FAMILY C"/>
    <property type="match status" value="1"/>
</dbReference>
<accession>A0A9P7AK99</accession>
<dbReference type="Gene3D" id="3.40.50.300">
    <property type="entry name" value="P-loop containing nucleotide triphosphate hydrolases"/>
    <property type="match status" value="1"/>
</dbReference>
<dbReference type="Proteomes" id="UP000719766">
    <property type="component" value="Unassembled WGS sequence"/>
</dbReference>
<dbReference type="GO" id="GO:0042626">
    <property type="term" value="F:ATPase-coupled transmembrane transporter activity"/>
    <property type="evidence" value="ECO:0007669"/>
    <property type="project" value="TreeGrafter"/>
</dbReference>
<dbReference type="GeneID" id="64591921"/>
<feature type="non-terminal residue" evidence="3">
    <location>
        <position position="1"/>
    </location>
</feature>
<name>A0A9P7AK99_9AGAM</name>
<keyword evidence="4" id="KW-1185">Reference proteome</keyword>
<dbReference type="EMBL" id="JABBWE010000044">
    <property type="protein sequence ID" value="KAG1791190.1"/>
    <property type="molecule type" value="Genomic_DNA"/>
</dbReference>
<evidence type="ECO:0000256" key="1">
    <source>
        <dbReference type="ARBA" id="ARBA00022741"/>
    </source>
</evidence>
<evidence type="ECO:0000313" key="4">
    <source>
        <dbReference type="Proteomes" id="UP000719766"/>
    </source>
</evidence>